<keyword evidence="1" id="KW-1133">Transmembrane helix</keyword>
<dbReference type="PANTHER" id="PTHR34978">
    <property type="entry name" value="POSSIBLE SENSOR-TRANSDUCER PROTEIN BLAR"/>
    <property type="match status" value="1"/>
</dbReference>
<accession>A0A5B8XQ58</accession>
<evidence type="ECO:0000313" key="3">
    <source>
        <dbReference type="EMBL" id="QED28022.1"/>
    </source>
</evidence>
<reference evidence="3 4" key="1">
    <citation type="submission" date="2019-08" db="EMBL/GenBank/DDBJ databases">
        <authorList>
            <person name="Liang Q."/>
        </authorList>
    </citation>
    <scope>NUCLEOTIDE SEQUENCE [LARGE SCALE GENOMIC DNA]</scope>
    <source>
        <strain evidence="3 4">V1718</strain>
    </source>
</reference>
<feature type="transmembrane region" description="Helical" evidence="1">
    <location>
        <begin position="41"/>
        <end position="62"/>
    </location>
</feature>
<protein>
    <submittedName>
        <fullName evidence="3">M56 family metallopeptidase</fullName>
    </submittedName>
</protein>
<dbReference type="InterPro" id="IPR008756">
    <property type="entry name" value="Peptidase_M56"/>
</dbReference>
<dbReference type="KEGG" id="bbae:FRD01_12405"/>
<feature type="transmembrane region" description="Helical" evidence="1">
    <location>
        <begin position="6"/>
        <end position="29"/>
    </location>
</feature>
<dbReference type="Proteomes" id="UP000321595">
    <property type="component" value="Chromosome"/>
</dbReference>
<evidence type="ECO:0000313" key="4">
    <source>
        <dbReference type="Proteomes" id="UP000321595"/>
    </source>
</evidence>
<keyword evidence="4" id="KW-1185">Reference proteome</keyword>
<dbReference type="RefSeq" id="WP_146960081.1">
    <property type="nucleotide sequence ID" value="NZ_CP042467.1"/>
</dbReference>
<dbReference type="OrthoDB" id="292566at2"/>
<dbReference type="Pfam" id="PF05569">
    <property type="entry name" value="Peptidase_M56"/>
    <property type="match status" value="1"/>
</dbReference>
<dbReference type="AlphaFoldDB" id="A0A5B8XQ58"/>
<evidence type="ECO:0000256" key="1">
    <source>
        <dbReference type="SAM" id="Phobius"/>
    </source>
</evidence>
<feature type="domain" description="Peptidase M56" evidence="2">
    <location>
        <begin position="94"/>
        <end position="281"/>
    </location>
</feature>
<dbReference type="PANTHER" id="PTHR34978:SF3">
    <property type="entry name" value="SLR0241 PROTEIN"/>
    <property type="match status" value="1"/>
</dbReference>
<evidence type="ECO:0000259" key="2">
    <source>
        <dbReference type="Pfam" id="PF05569"/>
    </source>
</evidence>
<name>A0A5B8XQ58_9DELT</name>
<organism evidence="3 4">
    <name type="scientific">Microvenator marinus</name>
    <dbReference type="NCBI Taxonomy" id="2600177"/>
    <lineage>
        <taxon>Bacteria</taxon>
        <taxon>Deltaproteobacteria</taxon>
        <taxon>Bradymonadales</taxon>
        <taxon>Microvenatoraceae</taxon>
        <taxon>Microvenator</taxon>
    </lineage>
</organism>
<keyword evidence="1" id="KW-0812">Transmembrane</keyword>
<dbReference type="EMBL" id="CP042467">
    <property type="protein sequence ID" value="QED28022.1"/>
    <property type="molecule type" value="Genomic_DNA"/>
</dbReference>
<dbReference type="InterPro" id="IPR052173">
    <property type="entry name" value="Beta-lactam_resp_regulator"/>
</dbReference>
<dbReference type="CDD" id="cd07341">
    <property type="entry name" value="M56_BlaR1_MecR1_like"/>
    <property type="match status" value="1"/>
</dbReference>
<sequence>MGELLFPIAAIFLTLLIVVVSSALSLAVLKNKRQKGSLTGFGSETTFAWLVAPTLIPLTWLVSSAIHQIEPREFVDLCLVDHGIEGCTDSMLLVGFLVAGIVGLVGYRLWREMPRPNYEVLDPGDLALRRVQSIISADERLRTLKVDVVHHSPEPVYTYGFLKPRVVIDACFVCHADDAMLRAALLHEHAHIKSRDTFRNFLVRLTLAISPLGKYLRREFELWRTAREAVCDREAVHHGGDPLALAEGILNAARFRCENPEPSLVALTGAGSALKLRLALLLHGDERLSSGPGYRACLILALLAMCIPHVDNLGVLDYVHVSVEQLLHL</sequence>
<keyword evidence="1" id="KW-0472">Membrane</keyword>
<proteinExistence type="predicted"/>
<feature type="transmembrane region" description="Helical" evidence="1">
    <location>
        <begin position="91"/>
        <end position="110"/>
    </location>
</feature>
<gene>
    <name evidence="3" type="ORF">FRD01_12405</name>
</gene>